<organism evidence="1 2">
    <name type="scientific">Rhynchophorus ferrugineus</name>
    <name type="common">Red palm weevil</name>
    <name type="synonym">Curculio ferrugineus</name>
    <dbReference type="NCBI Taxonomy" id="354439"/>
    <lineage>
        <taxon>Eukaryota</taxon>
        <taxon>Metazoa</taxon>
        <taxon>Ecdysozoa</taxon>
        <taxon>Arthropoda</taxon>
        <taxon>Hexapoda</taxon>
        <taxon>Insecta</taxon>
        <taxon>Pterygota</taxon>
        <taxon>Neoptera</taxon>
        <taxon>Endopterygota</taxon>
        <taxon>Coleoptera</taxon>
        <taxon>Polyphaga</taxon>
        <taxon>Cucujiformia</taxon>
        <taxon>Curculionidae</taxon>
        <taxon>Dryophthorinae</taxon>
        <taxon>Rhynchophorus</taxon>
    </lineage>
</organism>
<comment type="caution">
    <text evidence="1">The sequence shown here is derived from an EMBL/GenBank/DDBJ whole genome shotgun (WGS) entry which is preliminary data.</text>
</comment>
<keyword evidence="2" id="KW-1185">Reference proteome</keyword>
<protein>
    <submittedName>
        <fullName evidence="1">Uncharacterized protein</fullName>
    </submittedName>
</protein>
<name>A0A834I2W2_RHYFE</name>
<dbReference type="EMBL" id="JAACXV010013635">
    <property type="protein sequence ID" value="KAF7272964.1"/>
    <property type="molecule type" value="Genomic_DNA"/>
</dbReference>
<proteinExistence type="predicted"/>
<dbReference type="AlphaFoldDB" id="A0A834I2W2"/>
<reference evidence="1" key="1">
    <citation type="submission" date="2020-08" db="EMBL/GenBank/DDBJ databases">
        <title>Genome sequencing and assembly of the red palm weevil Rhynchophorus ferrugineus.</title>
        <authorList>
            <person name="Dias G.B."/>
            <person name="Bergman C.M."/>
            <person name="Manee M."/>
        </authorList>
    </citation>
    <scope>NUCLEOTIDE SEQUENCE</scope>
    <source>
        <strain evidence="1">AA-2017</strain>
        <tissue evidence="1">Whole larva</tissue>
    </source>
</reference>
<gene>
    <name evidence="1" type="ORF">GWI33_014292</name>
</gene>
<dbReference type="Proteomes" id="UP000625711">
    <property type="component" value="Unassembled WGS sequence"/>
</dbReference>
<sequence>MPAMIFRSDVFSRLRFELNFAIRDDLTCQSRQKSHRNRGRTRWKNLSVAVLVAEQQEKTRRAAEGAAGPFGEFQVRCYLSSPPQVMLELGIMSWVLVPGEN</sequence>
<evidence type="ECO:0000313" key="2">
    <source>
        <dbReference type="Proteomes" id="UP000625711"/>
    </source>
</evidence>
<accession>A0A834I2W2</accession>
<evidence type="ECO:0000313" key="1">
    <source>
        <dbReference type="EMBL" id="KAF7272964.1"/>
    </source>
</evidence>